<dbReference type="AlphaFoldDB" id="A0A7S2FCZ4"/>
<dbReference type="EMBL" id="HBGS01011233">
    <property type="protein sequence ID" value="CAD9387890.1"/>
    <property type="molecule type" value="Transcribed_RNA"/>
</dbReference>
<protein>
    <submittedName>
        <fullName evidence="1">Uncharacterized protein</fullName>
    </submittedName>
</protein>
<accession>A0A7S2FCZ4</accession>
<proteinExistence type="predicted"/>
<organism evidence="1">
    <name type="scientific">Octactis speculum</name>
    <dbReference type="NCBI Taxonomy" id="3111310"/>
    <lineage>
        <taxon>Eukaryota</taxon>
        <taxon>Sar</taxon>
        <taxon>Stramenopiles</taxon>
        <taxon>Ochrophyta</taxon>
        <taxon>Dictyochophyceae</taxon>
        <taxon>Dictyochales</taxon>
        <taxon>Dictyochaceae</taxon>
        <taxon>Octactis</taxon>
    </lineage>
</organism>
<gene>
    <name evidence="1" type="ORF">DSPE1174_LOCUS5912</name>
</gene>
<evidence type="ECO:0000313" key="1">
    <source>
        <dbReference type="EMBL" id="CAD9387890.1"/>
    </source>
</evidence>
<name>A0A7S2FCZ4_9STRA</name>
<sequence>MRESMQIKIVMDVSWIRQLSTISMSRETCCKCTSVLSGVQEVSEVAPQNKLDSLFHGRRKIQHITDDAIVSFGNKAVIETYFYSNLDMNFMQMCPISIKPFLSYHCDLIPRCSTHDVNHSPIPDE</sequence>
<reference evidence="1" key="1">
    <citation type="submission" date="2021-01" db="EMBL/GenBank/DDBJ databases">
        <authorList>
            <person name="Corre E."/>
            <person name="Pelletier E."/>
            <person name="Niang G."/>
            <person name="Scheremetjew M."/>
            <person name="Finn R."/>
            <person name="Kale V."/>
            <person name="Holt S."/>
            <person name="Cochrane G."/>
            <person name="Meng A."/>
            <person name="Brown T."/>
            <person name="Cohen L."/>
        </authorList>
    </citation>
    <scope>NUCLEOTIDE SEQUENCE</scope>
    <source>
        <strain evidence="1">CCMP1381</strain>
    </source>
</reference>